<keyword evidence="1" id="KW-0547">Nucleotide-binding</keyword>
<dbReference type="Proteomes" id="UP000380386">
    <property type="component" value="Unassembled WGS sequence"/>
</dbReference>
<evidence type="ECO:0000256" key="1">
    <source>
        <dbReference type="ARBA" id="ARBA00022741"/>
    </source>
</evidence>
<keyword evidence="2 4" id="KW-0067">ATP-binding</keyword>
<dbReference type="RefSeq" id="WP_153383774.1">
    <property type="nucleotide sequence ID" value="NZ_VDFM01000014.1"/>
</dbReference>
<dbReference type="Gene3D" id="3.40.50.300">
    <property type="entry name" value="P-loop containing nucleotide triphosphate hydrolases"/>
    <property type="match status" value="1"/>
</dbReference>
<organism evidence="4 5">
    <name type="scientific">Companilactobacillus mishanensis</name>
    <dbReference type="NCBI Taxonomy" id="2486008"/>
    <lineage>
        <taxon>Bacteria</taxon>
        <taxon>Bacillati</taxon>
        <taxon>Bacillota</taxon>
        <taxon>Bacilli</taxon>
        <taxon>Lactobacillales</taxon>
        <taxon>Lactobacillaceae</taxon>
        <taxon>Companilactobacillus</taxon>
    </lineage>
</organism>
<accession>A0A5P0ZKT9</accession>
<dbReference type="PANTHER" id="PTHR43038">
    <property type="entry name" value="ATP-BINDING CASSETTE, SUB-FAMILY H, MEMBER 1"/>
    <property type="match status" value="1"/>
</dbReference>
<dbReference type="AlphaFoldDB" id="A0A5P0ZKT9"/>
<dbReference type="InterPro" id="IPR027417">
    <property type="entry name" value="P-loop_NTPase"/>
</dbReference>
<name>A0A5P0ZKT9_9LACO</name>
<dbReference type="PANTHER" id="PTHR43038:SF3">
    <property type="entry name" value="ABC TRANSPORTER G FAMILY MEMBER 20 ISOFORM X1"/>
    <property type="match status" value="1"/>
</dbReference>
<evidence type="ECO:0000313" key="5">
    <source>
        <dbReference type="Proteomes" id="UP000380386"/>
    </source>
</evidence>
<comment type="caution">
    <text evidence="4">The sequence shown here is derived from an EMBL/GenBank/DDBJ whole genome shotgun (WGS) entry which is preliminary data.</text>
</comment>
<dbReference type="SMART" id="SM00382">
    <property type="entry name" value="AAA"/>
    <property type="match status" value="1"/>
</dbReference>
<dbReference type="SUPFAM" id="SSF52540">
    <property type="entry name" value="P-loop containing nucleoside triphosphate hydrolases"/>
    <property type="match status" value="1"/>
</dbReference>
<feature type="domain" description="ABC transporter" evidence="3">
    <location>
        <begin position="4"/>
        <end position="224"/>
    </location>
</feature>
<dbReference type="Pfam" id="PF00005">
    <property type="entry name" value="ABC_tran"/>
    <property type="match status" value="1"/>
</dbReference>
<dbReference type="GO" id="GO:0016887">
    <property type="term" value="F:ATP hydrolysis activity"/>
    <property type="evidence" value="ECO:0007669"/>
    <property type="project" value="InterPro"/>
</dbReference>
<sequence length="272" mass="29937">MKLLSVRDLSFQRQGYFAYKHVTFSLSQKESVSITGDSGSGKTALLETLAGLNYPDSGTASYTTGARVGFMPQIETEIINDSVVEHLEKMRHLTGDLAVRSDQAKDLAAYMGMSPFMDRKVSTLSVGLRQRVSFLAAVIGRPNILILDDPFSFQNSTYITNMLEIVKDLEDNGSGILVAGPMNDSGVDAYFDTNYQMKAKSLEPKNLADINLMLVFKITPDSMAITKELGAFVAAELDGVVELKVPAIHKDAIIKTMIELNYQFEGMRNLEV</sequence>
<evidence type="ECO:0000256" key="2">
    <source>
        <dbReference type="ARBA" id="ARBA00022840"/>
    </source>
</evidence>
<proteinExistence type="predicted"/>
<dbReference type="EMBL" id="VDFM01000014">
    <property type="protein sequence ID" value="MQS53287.1"/>
    <property type="molecule type" value="Genomic_DNA"/>
</dbReference>
<evidence type="ECO:0000259" key="3">
    <source>
        <dbReference type="PROSITE" id="PS50893"/>
    </source>
</evidence>
<protein>
    <submittedName>
        <fullName evidence="4">ATP-binding cassette domain-containing protein</fullName>
    </submittedName>
</protein>
<dbReference type="PROSITE" id="PS50893">
    <property type="entry name" value="ABC_TRANSPORTER_2"/>
    <property type="match status" value="1"/>
</dbReference>
<dbReference type="InterPro" id="IPR003439">
    <property type="entry name" value="ABC_transporter-like_ATP-bd"/>
</dbReference>
<gene>
    <name evidence="4" type="ORF">FHL02_09670</name>
</gene>
<evidence type="ECO:0000313" key="4">
    <source>
        <dbReference type="EMBL" id="MQS53287.1"/>
    </source>
</evidence>
<dbReference type="InterPro" id="IPR003593">
    <property type="entry name" value="AAA+_ATPase"/>
</dbReference>
<reference evidence="4 5" key="1">
    <citation type="journal article" date="2019" name="Syst. Appl. Microbiol.">
        <title>Polyphasic characterization of two novel Lactobacillus spp. isolated from blown salami packages: Description of Lactobacillus halodurans sp. nov. and Lactobacillus salsicarnum sp. nov.</title>
        <authorList>
            <person name="Schuster J.A."/>
            <person name="Klingl A."/>
            <person name="Vogel R.F."/>
            <person name="Ehrmann M.A."/>
        </authorList>
    </citation>
    <scope>NUCLEOTIDE SEQUENCE [LARGE SCALE GENOMIC DNA]</scope>
    <source>
        <strain evidence="4 5">TMW 1.2118</strain>
    </source>
</reference>
<dbReference type="GO" id="GO:0005524">
    <property type="term" value="F:ATP binding"/>
    <property type="evidence" value="ECO:0007669"/>
    <property type="project" value="UniProtKB-KW"/>
</dbReference>
<dbReference type="OrthoDB" id="2968466at2"/>